<dbReference type="InterPro" id="IPR005162">
    <property type="entry name" value="Retrotrans_gag_dom"/>
</dbReference>
<evidence type="ECO:0000256" key="1">
    <source>
        <dbReference type="SAM" id="MobiDB-lite"/>
    </source>
</evidence>
<evidence type="ECO:0000313" key="4">
    <source>
        <dbReference type="RefSeq" id="XP_021852253.2"/>
    </source>
</evidence>
<keyword evidence="3" id="KW-1185">Reference proteome</keyword>
<reference evidence="3" key="1">
    <citation type="journal article" date="2021" name="Nat. Commun.">
        <title>Genomic analyses provide insights into spinach domestication and the genetic basis of agronomic traits.</title>
        <authorList>
            <person name="Cai X."/>
            <person name="Sun X."/>
            <person name="Xu C."/>
            <person name="Sun H."/>
            <person name="Wang X."/>
            <person name="Ge C."/>
            <person name="Zhang Z."/>
            <person name="Wang Q."/>
            <person name="Fei Z."/>
            <person name="Jiao C."/>
            <person name="Wang Q."/>
        </authorList>
    </citation>
    <scope>NUCLEOTIDE SEQUENCE [LARGE SCALE GENOMIC DNA]</scope>
    <source>
        <strain evidence="3">cv. Varoflay</strain>
    </source>
</reference>
<dbReference type="GeneID" id="110791802"/>
<sequence length="340" mass="39129">MVRGIIRNRGRKRSGKVETAIRRLTEIAQNLTQAMTTQVTRKSNIENIGDVFKKVAASKPPTYDGMEDPASLENWLREFDKLFDAINCPEHLKINNAAYYLREEAVLWWSQRKKDLMAKPNFDWETMKEALRAKFYPPYLKKQKCLEFTNLRMGTMNLNEYYTKFIELMRFAPEIVPTEAIKAQRFEQGLTLTLQGKLEGRKGNGNFQGNEKKPKLDGGFNHGKREGNFNQNREENRNFTQKWKGNYENGSNGNEDKPKRNYFCKKCENNHLGKDCQNGKTYHSSQQGLSQQDGINNTKPGGGNNATQLKGQLFVINHREAENAYEVEAGTFSIYDLLAS</sequence>
<dbReference type="Proteomes" id="UP000813463">
    <property type="component" value="Chromosome 4"/>
</dbReference>
<evidence type="ECO:0000259" key="2">
    <source>
        <dbReference type="Pfam" id="PF03732"/>
    </source>
</evidence>
<gene>
    <name evidence="4" type="primary">LOC110791802</name>
</gene>
<reference evidence="4" key="2">
    <citation type="submission" date="2025-08" db="UniProtKB">
        <authorList>
            <consortium name="RefSeq"/>
        </authorList>
    </citation>
    <scope>IDENTIFICATION</scope>
    <source>
        <tissue evidence="4">Leaf</tissue>
    </source>
</reference>
<dbReference type="RefSeq" id="XP_021852253.2">
    <property type="nucleotide sequence ID" value="XM_021996561.2"/>
</dbReference>
<feature type="region of interest" description="Disordered" evidence="1">
    <location>
        <begin position="278"/>
        <end position="305"/>
    </location>
</feature>
<proteinExistence type="predicted"/>
<name>A0A9R0IMS2_SPIOL</name>
<organism evidence="3 4">
    <name type="scientific">Spinacia oleracea</name>
    <name type="common">Spinach</name>
    <dbReference type="NCBI Taxonomy" id="3562"/>
    <lineage>
        <taxon>Eukaryota</taxon>
        <taxon>Viridiplantae</taxon>
        <taxon>Streptophyta</taxon>
        <taxon>Embryophyta</taxon>
        <taxon>Tracheophyta</taxon>
        <taxon>Spermatophyta</taxon>
        <taxon>Magnoliopsida</taxon>
        <taxon>eudicotyledons</taxon>
        <taxon>Gunneridae</taxon>
        <taxon>Pentapetalae</taxon>
        <taxon>Caryophyllales</taxon>
        <taxon>Chenopodiaceae</taxon>
        <taxon>Chenopodioideae</taxon>
        <taxon>Anserineae</taxon>
        <taxon>Spinacia</taxon>
    </lineage>
</organism>
<dbReference type="Pfam" id="PF03732">
    <property type="entry name" value="Retrotrans_gag"/>
    <property type="match status" value="1"/>
</dbReference>
<feature type="domain" description="Retrotransposon gag" evidence="2">
    <location>
        <begin position="97"/>
        <end position="191"/>
    </location>
</feature>
<feature type="region of interest" description="Disordered" evidence="1">
    <location>
        <begin position="240"/>
        <end position="259"/>
    </location>
</feature>
<protein>
    <recommendedName>
        <fullName evidence="2">Retrotransposon gag domain-containing protein</fullName>
    </recommendedName>
</protein>
<dbReference type="KEGG" id="soe:110791802"/>
<dbReference type="AlphaFoldDB" id="A0A9R0IMS2"/>
<feature type="compositionally biased region" description="Basic and acidic residues" evidence="1">
    <location>
        <begin position="223"/>
        <end position="235"/>
    </location>
</feature>
<feature type="compositionally biased region" description="Polar residues" evidence="1">
    <location>
        <begin position="240"/>
        <end position="253"/>
    </location>
</feature>
<evidence type="ECO:0000313" key="3">
    <source>
        <dbReference type="Proteomes" id="UP000813463"/>
    </source>
</evidence>
<feature type="region of interest" description="Disordered" evidence="1">
    <location>
        <begin position="200"/>
        <end position="235"/>
    </location>
</feature>
<accession>A0A9R0IMS2</accession>